<keyword evidence="8" id="KW-0449">Lipoprotein</keyword>
<evidence type="ECO:0000256" key="1">
    <source>
        <dbReference type="ARBA" id="ARBA00007150"/>
    </source>
</evidence>
<feature type="transmembrane region" description="Helical" evidence="7">
    <location>
        <begin position="250"/>
        <end position="267"/>
    </location>
</feature>
<comment type="function">
    <text evidence="7">Catalyzes the transfer of the diacylglyceryl group from phosphatidylglycerol to the sulfhydryl group of the N-terminal cysteine of a prolipoprotein, the first step in the formation of mature lipoproteins.</text>
</comment>
<dbReference type="EMBL" id="JABANE010000037">
    <property type="protein sequence ID" value="NME69201.1"/>
    <property type="molecule type" value="Genomic_DNA"/>
</dbReference>
<feature type="transmembrane region" description="Helical" evidence="7">
    <location>
        <begin position="184"/>
        <end position="203"/>
    </location>
</feature>
<dbReference type="HAMAP" id="MF_01147">
    <property type="entry name" value="Lgt"/>
    <property type="match status" value="1"/>
</dbReference>
<keyword evidence="3 7" id="KW-0808">Transferase</keyword>
<organism evidence="8 9">
    <name type="scientific">Flammeovirga aprica JL-4</name>
    <dbReference type="NCBI Taxonomy" id="694437"/>
    <lineage>
        <taxon>Bacteria</taxon>
        <taxon>Pseudomonadati</taxon>
        <taxon>Bacteroidota</taxon>
        <taxon>Cytophagia</taxon>
        <taxon>Cytophagales</taxon>
        <taxon>Flammeovirgaceae</taxon>
        <taxon>Flammeovirga</taxon>
    </lineage>
</organism>
<dbReference type="GO" id="GO:0008961">
    <property type="term" value="F:phosphatidylglycerol-prolipoprotein diacylglyceryl transferase activity"/>
    <property type="evidence" value="ECO:0007669"/>
    <property type="project" value="UniProtKB-UniRule"/>
</dbReference>
<name>A0A7X9RUZ8_9BACT</name>
<feature type="binding site" evidence="7">
    <location>
        <position position="151"/>
    </location>
    <ligand>
        <name>a 1,2-diacyl-sn-glycero-3-phospho-(1'-sn-glycerol)</name>
        <dbReference type="ChEBI" id="CHEBI:64716"/>
    </ligand>
</feature>
<feature type="transmembrane region" description="Helical" evidence="7">
    <location>
        <begin position="56"/>
        <end position="82"/>
    </location>
</feature>
<comment type="similarity">
    <text evidence="1 7">Belongs to the Lgt family.</text>
</comment>
<dbReference type="PANTHER" id="PTHR30589:SF0">
    <property type="entry name" value="PHOSPHATIDYLGLYCEROL--PROLIPOPROTEIN DIACYLGLYCERYL TRANSFERASE"/>
    <property type="match status" value="1"/>
</dbReference>
<evidence type="ECO:0000313" key="8">
    <source>
        <dbReference type="EMBL" id="NME69201.1"/>
    </source>
</evidence>
<evidence type="ECO:0000256" key="4">
    <source>
        <dbReference type="ARBA" id="ARBA00022692"/>
    </source>
</evidence>
<keyword evidence="4 7" id="KW-0812">Transmembrane</keyword>
<evidence type="ECO:0000256" key="7">
    <source>
        <dbReference type="HAMAP-Rule" id="MF_01147"/>
    </source>
</evidence>
<dbReference type="RefSeq" id="WP_169657486.1">
    <property type="nucleotide sequence ID" value="NZ_JABANE010000037.1"/>
</dbReference>
<evidence type="ECO:0000313" key="9">
    <source>
        <dbReference type="Proteomes" id="UP000576082"/>
    </source>
</evidence>
<dbReference type="NCBIfam" id="TIGR00544">
    <property type="entry name" value="lgt"/>
    <property type="match status" value="1"/>
</dbReference>
<evidence type="ECO:0000256" key="5">
    <source>
        <dbReference type="ARBA" id="ARBA00022989"/>
    </source>
</evidence>
<comment type="pathway">
    <text evidence="7">Protein modification; lipoprotein biosynthesis (diacylglyceryl transfer).</text>
</comment>
<dbReference type="Pfam" id="PF01790">
    <property type="entry name" value="LGT"/>
    <property type="match status" value="1"/>
</dbReference>
<dbReference type="UniPathway" id="UPA00664"/>
<feature type="transmembrane region" description="Helical" evidence="7">
    <location>
        <begin position="23"/>
        <end position="44"/>
    </location>
</feature>
<comment type="subcellular location">
    <subcellularLocation>
        <location evidence="7">Cell membrane</location>
        <topology evidence="7">Multi-pass membrane protein</topology>
    </subcellularLocation>
</comment>
<keyword evidence="9" id="KW-1185">Reference proteome</keyword>
<dbReference type="PANTHER" id="PTHR30589">
    <property type="entry name" value="PROLIPOPROTEIN DIACYLGLYCERYL TRANSFERASE"/>
    <property type="match status" value="1"/>
</dbReference>
<feature type="transmembrane region" description="Helical" evidence="7">
    <location>
        <begin position="132"/>
        <end position="153"/>
    </location>
</feature>
<evidence type="ECO:0000256" key="2">
    <source>
        <dbReference type="ARBA" id="ARBA00022475"/>
    </source>
</evidence>
<evidence type="ECO:0000256" key="3">
    <source>
        <dbReference type="ARBA" id="ARBA00022679"/>
    </source>
</evidence>
<dbReference type="GO" id="GO:0005886">
    <property type="term" value="C:plasma membrane"/>
    <property type="evidence" value="ECO:0007669"/>
    <property type="project" value="UniProtKB-SubCell"/>
</dbReference>
<dbReference type="InterPro" id="IPR001640">
    <property type="entry name" value="Lgt"/>
</dbReference>
<dbReference type="GO" id="GO:0042158">
    <property type="term" value="P:lipoprotein biosynthetic process"/>
    <property type="evidence" value="ECO:0007669"/>
    <property type="project" value="UniProtKB-UniRule"/>
</dbReference>
<sequence>MLNYIIWNPDPEILDINGFPLRYYGVLFVTGVFLSSYFLSRIFEKEGLPQSNHDRLLIYAVLGIFIGARLGHCLLYEPAYFLSNPLEMIFPIQFLPDGSPEFVGYAGLASHGGGIGLTIALILYARKTNHHFIDIVDLLAVVIGIACAFIRLANLMNSEIIGTPTDLPWAFVFERIDLIPRHPAQLYEAVCYFIIFGIMMYLYQKHRTNLKSGFLSGTVIILIFSSRFLIEFIKENQVPFEEGLSFNMGQMLSIPYILIGVCFIIYGRKRSFSDVEKQTDGNDQPSDVF</sequence>
<feature type="transmembrane region" description="Helical" evidence="7">
    <location>
        <begin position="102"/>
        <end position="125"/>
    </location>
</feature>
<keyword evidence="2 7" id="KW-1003">Cell membrane</keyword>
<dbReference type="EC" id="2.5.1.145" evidence="7"/>
<feature type="transmembrane region" description="Helical" evidence="7">
    <location>
        <begin position="210"/>
        <end position="230"/>
    </location>
</feature>
<evidence type="ECO:0000256" key="6">
    <source>
        <dbReference type="ARBA" id="ARBA00023136"/>
    </source>
</evidence>
<reference evidence="8 9" key="1">
    <citation type="submission" date="2020-04" db="EMBL/GenBank/DDBJ databases">
        <title>Flammeovirga sp. SR4, a novel species isolated from seawater.</title>
        <authorList>
            <person name="Wang X."/>
        </authorList>
    </citation>
    <scope>NUCLEOTIDE SEQUENCE [LARGE SCALE GENOMIC DNA]</scope>
    <source>
        <strain evidence="8 9">ATCC 23126</strain>
    </source>
</reference>
<dbReference type="AlphaFoldDB" id="A0A7X9RUZ8"/>
<comment type="catalytic activity">
    <reaction evidence="7">
        <text>L-cysteinyl-[prolipoprotein] + a 1,2-diacyl-sn-glycero-3-phospho-(1'-sn-glycerol) = an S-1,2-diacyl-sn-glyceryl-L-cysteinyl-[prolipoprotein] + sn-glycerol 1-phosphate + H(+)</text>
        <dbReference type="Rhea" id="RHEA:56712"/>
        <dbReference type="Rhea" id="RHEA-COMP:14679"/>
        <dbReference type="Rhea" id="RHEA-COMP:14680"/>
        <dbReference type="ChEBI" id="CHEBI:15378"/>
        <dbReference type="ChEBI" id="CHEBI:29950"/>
        <dbReference type="ChEBI" id="CHEBI:57685"/>
        <dbReference type="ChEBI" id="CHEBI:64716"/>
        <dbReference type="ChEBI" id="CHEBI:140658"/>
        <dbReference type="EC" id="2.5.1.145"/>
    </reaction>
</comment>
<gene>
    <name evidence="7 8" type="primary">lgt</name>
    <name evidence="8" type="ORF">HHU12_14590</name>
</gene>
<protein>
    <recommendedName>
        <fullName evidence="7">Phosphatidylglycerol--prolipoprotein diacylglyceryl transferase</fullName>
        <ecNumber evidence="7">2.5.1.145</ecNumber>
    </recommendedName>
</protein>
<keyword evidence="5 7" id="KW-1133">Transmembrane helix</keyword>
<keyword evidence="6 7" id="KW-0472">Membrane</keyword>
<comment type="caution">
    <text evidence="8">The sequence shown here is derived from an EMBL/GenBank/DDBJ whole genome shotgun (WGS) entry which is preliminary data.</text>
</comment>
<accession>A0A7X9RUZ8</accession>
<proteinExistence type="inferred from homology"/>
<dbReference type="Proteomes" id="UP000576082">
    <property type="component" value="Unassembled WGS sequence"/>
</dbReference>